<dbReference type="InterPro" id="IPR006222">
    <property type="entry name" value="GCVT_N"/>
</dbReference>
<dbReference type="PANTHER" id="PTHR22602">
    <property type="entry name" value="TRANSFERASE CAF17, MITOCHONDRIAL-RELATED"/>
    <property type="match status" value="1"/>
</dbReference>
<dbReference type="OrthoDB" id="9796287at2"/>
<keyword evidence="1" id="KW-0809">Transit peptide</keyword>
<accession>A0A841JMT2</accession>
<dbReference type="InterPro" id="IPR017703">
    <property type="entry name" value="YgfZ/GCV_T_CS"/>
</dbReference>
<dbReference type="Gene3D" id="3.30.1360.120">
    <property type="entry name" value="Probable tRNA modification gtpase trme, domain 1"/>
    <property type="match status" value="1"/>
</dbReference>
<dbReference type="PANTHER" id="PTHR22602:SF0">
    <property type="entry name" value="TRANSFERASE CAF17, MITOCHONDRIAL-RELATED"/>
    <property type="match status" value="1"/>
</dbReference>
<dbReference type="GO" id="GO:0016226">
    <property type="term" value="P:iron-sulfur cluster assembly"/>
    <property type="evidence" value="ECO:0007669"/>
    <property type="project" value="TreeGrafter"/>
</dbReference>
<dbReference type="AlphaFoldDB" id="A0A841JMT2"/>
<gene>
    <name evidence="3" type="ORF">HNQ77_000378</name>
</gene>
<reference evidence="3 4" key="1">
    <citation type="submission" date="2020-08" db="EMBL/GenBank/DDBJ databases">
        <title>Genomic Encyclopedia of Type Strains, Phase IV (KMG-IV): sequencing the most valuable type-strain genomes for metagenomic binning, comparative biology and taxonomic classification.</title>
        <authorList>
            <person name="Goeker M."/>
        </authorList>
    </citation>
    <scope>NUCLEOTIDE SEQUENCE [LARGE SCALE GENOMIC DNA]</scope>
    <source>
        <strain evidence="3 4">DSM 103733</strain>
    </source>
</reference>
<keyword evidence="4" id="KW-1185">Reference proteome</keyword>
<name>A0A841JMT2_9BACT</name>
<dbReference type="EMBL" id="JACHEK010000001">
    <property type="protein sequence ID" value="MBB6142440.1"/>
    <property type="molecule type" value="Genomic_DNA"/>
</dbReference>
<sequence>MSESPSTPVATAEFHEKSPLVAHLSSHSPALPVGAYRGAETIAAFSARDEELAALTARAGVYDLSYRAFIKITGSDRIRWTNGMVSNTIVGLEEGQGNYSFLLNAQGRVLGDATIYRFADHLLLETDRAQVEALIAHLDHFIIMDDVELQPLDASTTAIGIAGPAAMQVLSQLGFALPPENHFIPSKWQSAEITVTHARSPLVPRFEIRIASADAPAFWAALTASGVIPCGSAALEALRILEGTPLYGVDITDRHLPQETAQPHALNFSKGCYLGQEIVERIRSRATVHRTFRQFSLSQPPGAFESGDQQPLSLEAEGAQQNPAGQLSSIAEYHLPGFTGTLALGFIRTEVLERKLPIACSGSAVTPLDAPPKLG</sequence>
<dbReference type="Pfam" id="PF01571">
    <property type="entry name" value="GCV_T"/>
    <property type="match status" value="1"/>
</dbReference>
<dbReference type="Proteomes" id="UP000538666">
    <property type="component" value="Unassembled WGS sequence"/>
</dbReference>
<protein>
    <submittedName>
        <fullName evidence="3">Folate-binding protein YgfZ</fullName>
    </submittedName>
</protein>
<comment type="caution">
    <text evidence="3">The sequence shown here is derived from an EMBL/GenBank/DDBJ whole genome shotgun (WGS) entry which is preliminary data.</text>
</comment>
<evidence type="ECO:0000256" key="1">
    <source>
        <dbReference type="ARBA" id="ARBA00022946"/>
    </source>
</evidence>
<dbReference type="SUPFAM" id="SSF103025">
    <property type="entry name" value="Folate-binding domain"/>
    <property type="match status" value="1"/>
</dbReference>
<dbReference type="RefSeq" id="WP_050057670.1">
    <property type="nucleotide sequence ID" value="NZ_LBHJ01000001.1"/>
</dbReference>
<dbReference type="InterPro" id="IPR045179">
    <property type="entry name" value="YgfZ/GcvT"/>
</dbReference>
<organism evidence="3 4">
    <name type="scientific">Silvibacterium bohemicum</name>
    <dbReference type="NCBI Taxonomy" id="1577686"/>
    <lineage>
        <taxon>Bacteria</taxon>
        <taxon>Pseudomonadati</taxon>
        <taxon>Acidobacteriota</taxon>
        <taxon>Terriglobia</taxon>
        <taxon>Terriglobales</taxon>
        <taxon>Acidobacteriaceae</taxon>
        <taxon>Silvibacterium</taxon>
    </lineage>
</organism>
<evidence type="ECO:0000259" key="2">
    <source>
        <dbReference type="Pfam" id="PF01571"/>
    </source>
</evidence>
<dbReference type="InterPro" id="IPR027266">
    <property type="entry name" value="TrmE/GcvT-like"/>
</dbReference>
<evidence type="ECO:0000313" key="3">
    <source>
        <dbReference type="EMBL" id="MBB6142440.1"/>
    </source>
</evidence>
<evidence type="ECO:0000313" key="4">
    <source>
        <dbReference type="Proteomes" id="UP000538666"/>
    </source>
</evidence>
<feature type="domain" description="GCVT N-terminal" evidence="2">
    <location>
        <begin position="44"/>
        <end position="263"/>
    </location>
</feature>
<dbReference type="NCBIfam" id="TIGR03317">
    <property type="entry name" value="ygfZ_signature"/>
    <property type="match status" value="1"/>
</dbReference>
<proteinExistence type="predicted"/>